<gene>
    <name evidence="3" type="primary">paaI</name>
    <name evidence="3" type="ORF">ACFQQA_09025</name>
</gene>
<evidence type="ECO:0000313" key="3">
    <source>
        <dbReference type="EMBL" id="MFC7294867.1"/>
    </source>
</evidence>
<dbReference type="InterPro" id="IPR029069">
    <property type="entry name" value="HotDog_dom_sf"/>
</dbReference>
<organism evidence="3 4">
    <name type="scientific">Marinobacter aromaticivorans</name>
    <dbReference type="NCBI Taxonomy" id="1494078"/>
    <lineage>
        <taxon>Bacteria</taxon>
        <taxon>Pseudomonadati</taxon>
        <taxon>Pseudomonadota</taxon>
        <taxon>Gammaproteobacteria</taxon>
        <taxon>Pseudomonadales</taxon>
        <taxon>Marinobacteraceae</taxon>
        <taxon>Marinobacter</taxon>
    </lineage>
</organism>
<proteinExistence type="predicted"/>
<dbReference type="SUPFAM" id="SSF54637">
    <property type="entry name" value="Thioesterase/thiol ester dehydrase-isomerase"/>
    <property type="match status" value="1"/>
</dbReference>
<dbReference type="InterPro" id="IPR006683">
    <property type="entry name" value="Thioestr_dom"/>
</dbReference>
<dbReference type="NCBIfam" id="TIGR00369">
    <property type="entry name" value="unchar_dom_1"/>
    <property type="match status" value="1"/>
</dbReference>
<dbReference type="Proteomes" id="UP001596506">
    <property type="component" value="Unassembled WGS sequence"/>
</dbReference>
<dbReference type="PANTHER" id="PTHR42856:SF1">
    <property type="entry name" value="ACYL-COENZYME A THIOESTERASE PAAI"/>
    <property type="match status" value="1"/>
</dbReference>
<protein>
    <submittedName>
        <fullName evidence="3">Hydroxyphenylacetyl-CoA thioesterase PaaI</fullName>
        <ecNumber evidence="3">3.1.2.-</ecNumber>
    </submittedName>
</protein>
<name>A0ABW2IV69_9GAMM</name>
<keyword evidence="4" id="KW-1185">Reference proteome</keyword>
<sequence>MSDEHHSPDAQKLAQDCAESMYSRDMASQNLGMKITQVSPGKATLTMPVTNIMIQGHGACHGGYLFTLADSAFAFACNTYNKATVASGCTIDYMIGAREGDVLTATAVEQSRGNRTGVYDITVTNQNGHVVALFRGKSYQVRGEVIQSENDQ</sequence>
<dbReference type="CDD" id="cd03443">
    <property type="entry name" value="PaaI_thioesterase"/>
    <property type="match status" value="1"/>
</dbReference>
<evidence type="ECO:0000313" key="4">
    <source>
        <dbReference type="Proteomes" id="UP001596506"/>
    </source>
</evidence>
<keyword evidence="1 3" id="KW-0378">Hydrolase</keyword>
<dbReference type="InterPro" id="IPR003736">
    <property type="entry name" value="PAAI_dom"/>
</dbReference>
<dbReference type="Pfam" id="PF03061">
    <property type="entry name" value="4HBT"/>
    <property type="match status" value="1"/>
</dbReference>
<feature type="domain" description="Thioesterase" evidence="2">
    <location>
        <begin position="57"/>
        <end position="131"/>
    </location>
</feature>
<dbReference type="GO" id="GO:0016787">
    <property type="term" value="F:hydrolase activity"/>
    <property type="evidence" value="ECO:0007669"/>
    <property type="project" value="UniProtKB-KW"/>
</dbReference>
<dbReference type="EC" id="3.1.2.-" evidence="3"/>
<dbReference type="PANTHER" id="PTHR42856">
    <property type="entry name" value="ACYL-COENZYME A THIOESTERASE PAAI"/>
    <property type="match status" value="1"/>
</dbReference>
<dbReference type="InterPro" id="IPR052723">
    <property type="entry name" value="Acyl-CoA_thioesterase_PaaI"/>
</dbReference>
<comment type="caution">
    <text evidence="3">The sequence shown here is derived from an EMBL/GenBank/DDBJ whole genome shotgun (WGS) entry which is preliminary data.</text>
</comment>
<dbReference type="RefSeq" id="WP_100687323.1">
    <property type="nucleotide sequence ID" value="NZ_JBHTBD010000002.1"/>
</dbReference>
<dbReference type="NCBIfam" id="TIGR02286">
    <property type="entry name" value="PaaD"/>
    <property type="match status" value="1"/>
</dbReference>
<evidence type="ECO:0000259" key="2">
    <source>
        <dbReference type="Pfam" id="PF03061"/>
    </source>
</evidence>
<evidence type="ECO:0000256" key="1">
    <source>
        <dbReference type="ARBA" id="ARBA00022801"/>
    </source>
</evidence>
<dbReference type="Gene3D" id="3.10.129.10">
    <property type="entry name" value="Hotdog Thioesterase"/>
    <property type="match status" value="1"/>
</dbReference>
<reference evidence="4" key="1">
    <citation type="journal article" date="2019" name="Int. J. Syst. Evol. Microbiol.">
        <title>The Global Catalogue of Microorganisms (GCM) 10K type strain sequencing project: providing services to taxonomists for standard genome sequencing and annotation.</title>
        <authorList>
            <consortium name="The Broad Institute Genomics Platform"/>
            <consortium name="The Broad Institute Genome Sequencing Center for Infectious Disease"/>
            <person name="Wu L."/>
            <person name="Ma J."/>
        </authorList>
    </citation>
    <scope>NUCLEOTIDE SEQUENCE [LARGE SCALE GENOMIC DNA]</scope>
    <source>
        <strain evidence="4">CCUG 60559</strain>
    </source>
</reference>
<dbReference type="EMBL" id="JBHTBD010000002">
    <property type="protein sequence ID" value="MFC7294867.1"/>
    <property type="molecule type" value="Genomic_DNA"/>
</dbReference>
<accession>A0ABW2IV69</accession>
<dbReference type="InterPro" id="IPR011973">
    <property type="entry name" value="PaaD"/>
</dbReference>